<evidence type="ECO:0000259" key="16">
    <source>
        <dbReference type="PROSITE" id="PS50880"/>
    </source>
</evidence>
<evidence type="ECO:0000256" key="15">
    <source>
        <dbReference type="SAM" id="Coils"/>
    </source>
</evidence>
<dbReference type="STRING" id="1121391.SAMN02745206_01814"/>
<keyword evidence="10 12" id="KW-0238">DNA-binding</keyword>
<evidence type="ECO:0000256" key="4">
    <source>
        <dbReference type="ARBA" id="ARBA00022695"/>
    </source>
</evidence>
<dbReference type="GO" id="GO:0008270">
    <property type="term" value="F:zinc ion binding"/>
    <property type="evidence" value="ECO:0007669"/>
    <property type="project" value="UniProtKB-UniRule"/>
</dbReference>
<evidence type="ECO:0000256" key="7">
    <source>
        <dbReference type="ARBA" id="ARBA00022771"/>
    </source>
</evidence>
<keyword evidence="15" id="KW-0175">Coiled coil</keyword>
<evidence type="ECO:0000256" key="12">
    <source>
        <dbReference type="HAMAP-Rule" id="MF_00974"/>
    </source>
</evidence>
<accession>A0A1M5B1Y9</accession>
<evidence type="ECO:0000256" key="2">
    <source>
        <dbReference type="ARBA" id="ARBA00022515"/>
    </source>
</evidence>
<dbReference type="InterPro" id="IPR037068">
    <property type="entry name" value="DNA_primase_core_N_sf"/>
</dbReference>
<sequence>MTTSDVASRIKQAVDAVDLIGQVVPLRRVGNRHMGLCPFHREKTPSFQVDASNGLFYCFGCGAGGDVITFTMRHWNLDFREAVKYLAERYNVALPELERRDGKAGRASDRQALLAVLEEACRFYSGQLHQSEKGRVAREYIRSRGLTPDVVESQRLGYAPDGWDALLSHLRRRGISQDLGVQAGLLVASSKGTFYDRFRHRLIFPITNPEGKVVAFGGRSLDGSEPKYLNSPETPVYHKGRMLYQLGAARQACREVRQVLLVEGYMDLLAFHVHGFFRVVATLGTALTVQQVRLLRRMADEVVLVYDGDEAGRRAMLRALPLFAQEGLAASCLVLPDGMDPDDYLSRYGLNAFLGLLEKRRELVRFAVEHHLSTWNGTSQDKARVLRDAQELVRTIADPVMRQEVVAQLADSLSLPQQVVRQQLFGYPRTRAGSPHGGPSGAVAPVQASDVQPPEETITRMLVLYPELAREIPLEEALAHFEASPVRAIAAGLLEQLREEGEANPALLVRDLGDEQAISLLTRYLMEREFADLGRDGALVLVQERLQVLRKRARKKRLEELQLELQKADQENNAEMRRRLLQEYQDLCAAGKRG</sequence>
<name>A0A1M5B1Y9_9BACT</name>
<dbReference type="SUPFAM" id="SSF57783">
    <property type="entry name" value="Zinc beta-ribbon"/>
    <property type="match status" value="1"/>
</dbReference>
<comment type="domain">
    <text evidence="12">Contains an N-terminal zinc-binding domain, a central core domain that contains the primase activity, and a C-terminal DnaB-binding domain.</text>
</comment>
<evidence type="ECO:0000256" key="10">
    <source>
        <dbReference type="ARBA" id="ARBA00023125"/>
    </source>
</evidence>
<evidence type="ECO:0000256" key="8">
    <source>
        <dbReference type="ARBA" id="ARBA00022833"/>
    </source>
</evidence>
<dbReference type="GO" id="GO:0000428">
    <property type="term" value="C:DNA-directed RNA polymerase complex"/>
    <property type="evidence" value="ECO:0007669"/>
    <property type="project" value="UniProtKB-KW"/>
</dbReference>
<dbReference type="InterPro" id="IPR002694">
    <property type="entry name" value="Znf_CHC2"/>
</dbReference>
<dbReference type="SMART" id="SM00493">
    <property type="entry name" value="TOPRIM"/>
    <property type="match status" value="1"/>
</dbReference>
<keyword evidence="4 12" id="KW-0548">Nucleotidyltransferase</keyword>
<keyword evidence="6 12" id="KW-0479">Metal-binding</keyword>
<keyword evidence="11 12" id="KW-0804">Transcription</keyword>
<dbReference type="Proteomes" id="UP000184076">
    <property type="component" value="Unassembled WGS sequence"/>
</dbReference>
<dbReference type="EC" id="2.7.7.101" evidence="12"/>
<evidence type="ECO:0000256" key="6">
    <source>
        <dbReference type="ARBA" id="ARBA00022723"/>
    </source>
</evidence>
<keyword evidence="7 12" id="KW-0863">Zinc-finger</keyword>
<keyword evidence="5 12" id="KW-0235">DNA replication</keyword>
<keyword evidence="9" id="KW-0460">Magnesium</keyword>
<evidence type="ECO:0000256" key="9">
    <source>
        <dbReference type="ARBA" id="ARBA00022842"/>
    </source>
</evidence>
<dbReference type="InterPro" id="IPR013264">
    <property type="entry name" value="DNAG_N"/>
</dbReference>
<dbReference type="InterPro" id="IPR016136">
    <property type="entry name" value="DNA_helicase_N/primase_C"/>
</dbReference>
<evidence type="ECO:0000256" key="13">
    <source>
        <dbReference type="PIRNR" id="PIRNR002811"/>
    </source>
</evidence>
<evidence type="ECO:0000256" key="1">
    <source>
        <dbReference type="ARBA" id="ARBA00022478"/>
    </source>
</evidence>
<comment type="subunit">
    <text evidence="12">Monomer. Interacts with DnaB.</text>
</comment>
<dbReference type="PIRSF" id="PIRSF002811">
    <property type="entry name" value="DnaG"/>
    <property type="match status" value="1"/>
</dbReference>
<dbReference type="InterPro" id="IPR030846">
    <property type="entry name" value="DnaG_bac"/>
</dbReference>
<dbReference type="FunFam" id="3.90.580.10:FF:000001">
    <property type="entry name" value="DNA primase"/>
    <property type="match status" value="1"/>
</dbReference>
<feature type="zinc finger region" description="CHC2-type" evidence="12 14">
    <location>
        <begin position="37"/>
        <end position="61"/>
    </location>
</feature>
<dbReference type="GO" id="GO:0003677">
    <property type="term" value="F:DNA binding"/>
    <property type="evidence" value="ECO:0007669"/>
    <property type="project" value="UniProtKB-KW"/>
</dbReference>
<keyword evidence="8 12" id="KW-0862">Zinc</keyword>
<evidence type="ECO:0000313" key="18">
    <source>
        <dbReference type="Proteomes" id="UP000184076"/>
    </source>
</evidence>
<dbReference type="Pfam" id="PF10410">
    <property type="entry name" value="DnaB_bind"/>
    <property type="match status" value="1"/>
</dbReference>
<dbReference type="Gene3D" id="1.10.860.10">
    <property type="entry name" value="DNAb Helicase, Chain A"/>
    <property type="match status" value="1"/>
</dbReference>
<dbReference type="PROSITE" id="PS50880">
    <property type="entry name" value="TOPRIM"/>
    <property type="match status" value="1"/>
</dbReference>
<dbReference type="InterPro" id="IPR050219">
    <property type="entry name" value="DnaG_primase"/>
</dbReference>
<gene>
    <name evidence="12" type="primary">dnaG</name>
    <name evidence="17" type="ORF">SAMN02745206_01814</name>
</gene>
<dbReference type="GO" id="GO:1990077">
    <property type="term" value="C:primosome complex"/>
    <property type="evidence" value="ECO:0007669"/>
    <property type="project" value="UniProtKB-KW"/>
</dbReference>
<keyword evidence="18" id="KW-1185">Reference proteome</keyword>
<dbReference type="GO" id="GO:0006269">
    <property type="term" value="P:DNA replication, synthesis of primer"/>
    <property type="evidence" value="ECO:0007669"/>
    <property type="project" value="UniProtKB-UniRule"/>
</dbReference>
<dbReference type="Pfam" id="PF01807">
    <property type="entry name" value="Zn_ribbon_DnaG"/>
    <property type="match status" value="1"/>
</dbReference>
<feature type="domain" description="Toprim" evidence="16">
    <location>
        <begin position="257"/>
        <end position="349"/>
    </location>
</feature>
<evidence type="ECO:0000256" key="11">
    <source>
        <dbReference type="ARBA" id="ARBA00023163"/>
    </source>
</evidence>
<dbReference type="FunFam" id="3.90.980.10:FF:000001">
    <property type="entry name" value="DNA primase"/>
    <property type="match status" value="1"/>
</dbReference>
<dbReference type="PANTHER" id="PTHR30313">
    <property type="entry name" value="DNA PRIMASE"/>
    <property type="match status" value="1"/>
</dbReference>
<reference evidence="18" key="1">
    <citation type="submission" date="2016-11" db="EMBL/GenBank/DDBJ databases">
        <authorList>
            <person name="Varghese N."/>
            <person name="Submissions S."/>
        </authorList>
    </citation>
    <scope>NUCLEOTIDE SEQUENCE [LARGE SCALE GENOMIC DNA]</scope>
    <source>
        <strain evidence="18">DSM 9756</strain>
    </source>
</reference>
<dbReference type="Gene3D" id="3.40.1360.10">
    <property type="match status" value="1"/>
</dbReference>
<protein>
    <recommendedName>
        <fullName evidence="12 13">DNA primase</fullName>
        <ecNumber evidence="12">2.7.7.101</ecNumber>
    </recommendedName>
</protein>
<comment type="similarity">
    <text evidence="12 13">Belongs to the DnaG primase family.</text>
</comment>
<dbReference type="Gene3D" id="3.90.980.10">
    <property type="entry name" value="DNA primase, catalytic core, N-terminal domain"/>
    <property type="match status" value="1"/>
</dbReference>
<evidence type="ECO:0000256" key="14">
    <source>
        <dbReference type="PIRSR" id="PIRSR002811-1"/>
    </source>
</evidence>
<proteinExistence type="inferred from homology"/>
<evidence type="ECO:0000313" key="17">
    <source>
        <dbReference type="EMBL" id="SHF36202.1"/>
    </source>
</evidence>
<dbReference type="SMART" id="SM00400">
    <property type="entry name" value="ZnF_CHCC"/>
    <property type="match status" value="1"/>
</dbReference>
<dbReference type="EMBL" id="FQVB01000016">
    <property type="protein sequence ID" value="SHF36202.1"/>
    <property type="molecule type" value="Genomic_DNA"/>
</dbReference>
<comment type="catalytic activity">
    <reaction evidence="12">
        <text>ssDNA + n NTP = ssDNA/pppN(pN)n-1 hybrid + (n-1) diphosphate.</text>
        <dbReference type="EC" id="2.7.7.101"/>
    </reaction>
</comment>
<dbReference type="CDD" id="cd03364">
    <property type="entry name" value="TOPRIM_DnaG_primases"/>
    <property type="match status" value="1"/>
</dbReference>
<dbReference type="Gene3D" id="3.90.580.10">
    <property type="entry name" value="Zinc finger, CHC2-type domain"/>
    <property type="match status" value="1"/>
</dbReference>
<dbReference type="InterPro" id="IPR019475">
    <property type="entry name" value="DNA_primase_DnaB-bd"/>
</dbReference>
<dbReference type="Pfam" id="PF13155">
    <property type="entry name" value="Toprim_2"/>
    <property type="match status" value="1"/>
</dbReference>
<dbReference type="InterPro" id="IPR006171">
    <property type="entry name" value="TOPRIM_dom"/>
</dbReference>
<dbReference type="Pfam" id="PF08275">
    <property type="entry name" value="DNAG_N"/>
    <property type="match status" value="1"/>
</dbReference>
<dbReference type="GO" id="GO:0005737">
    <property type="term" value="C:cytoplasm"/>
    <property type="evidence" value="ECO:0007669"/>
    <property type="project" value="TreeGrafter"/>
</dbReference>
<comment type="cofactor">
    <cofactor evidence="12 13 14">
        <name>Zn(2+)</name>
        <dbReference type="ChEBI" id="CHEBI:29105"/>
    </cofactor>
    <text evidence="12 13 14">Binds 1 zinc ion per monomer.</text>
</comment>
<feature type="coiled-coil region" evidence="15">
    <location>
        <begin position="551"/>
        <end position="578"/>
    </location>
</feature>
<dbReference type="InterPro" id="IPR034151">
    <property type="entry name" value="TOPRIM_DnaG_bac"/>
</dbReference>
<keyword evidence="2 12" id="KW-0639">Primosome</keyword>
<dbReference type="PANTHER" id="PTHR30313:SF2">
    <property type="entry name" value="DNA PRIMASE"/>
    <property type="match status" value="1"/>
</dbReference>
<dbReference type="AlphaFoldDB" id="A0A1M5B1Y9"/>
<dbReference type="InterPro" id="IPR006295">
    <property type="entry name" value="DNA_primase_DnaG"/>
</dbReference>
<dbReference type="HAMAP" id="MF_00974">
    <property type="entry name" value="DNA_primase_DnaG"/>
    <property type="match status" value="1"/>
</dbReference>
<dbReference type="NCBIfam" id="TIGR01391">
    <property type="entry name" value="dnaG"/>
    <property type="match status" value="1"/>
</dbReference>
<organism evidence="17 18">
    <name type="scientific">Desulfacinum infernum DSM 9756</name>
    <dbReference type="NCBI Taxonomy" id="1121391"/>
    <lineage>
        <taxon>Bacteria</taxon>
        <taxon>Pseudomonadati</taxon>
        <taxon>Thermodesulfobacteriota</taxon>
        <taxon>Syntrophobacteria</taxon>
        <taxon>Syntrophobacterales</taxon>
        <taxon>Syntrophobacteraceae</taxon>
        <taxon>Desulfacinum</taxon>
    </lineage>
</organism>
<dbReference type="SUPFAM" id="SSF56731">
    <property type="entry name" value="DNA primase core"/>
    <property type="match status" value="1"/>
</dbReference>
<keyword evidence="1 12" id="KW-0240">DNA-directed RNA polymerase</keyword>
<comment type="function">
    <text evidence="12 13">RNA polymerase that catalyzes the synthesis of short RNA molecules used as primers for DNA polymerase during DNA replication.</text>
</comment>
<dbReference type="RefSeq" id="WP_073038678.1">
    <property type="nucleotide sequence ID" value="NZ_FQVB01000016.1"/>
</dbReference>
<dbReference type="InterPro" id="IPR036977">
    <property type="entry name" value="DNA_primase_Znf_CHC2"/>
</dbReference>
<evidence type="ECO:0000256" key="3">
    <source>
        <dbReference type="ARBA" id="ARBA00022679"/>
    </source>
</evidence>
<keyword evidence="3 12" id="KW-0808">Transferase</keyword>
<evidence type="ECO:0000256" key="5">
    <source>
        <dbReference type="ARBA" id="ARBA00022705"/>
    </source>
</evidence>
<dbReference type="GO" id="GO:0003899">
    <property type="term" value="F:DNA-directed RNA polymerase activity"/>
    <property type="evidence" value="ECO:0007669"/>
    <property type="project" value="UniProtKB-UniRule"/>
</dbReference>